<accession>A0A3B7QWK1</accession>
<evidence type="ECO:0000256" key="3">
    <source>
        <dbReference type="ARBA" id="ARBA00022759"/>
    </source>
</evidence>
<keyword evidence="9" id="KW-1185">Reference proteome</keyword>
<dbReference type="InterPro" id="IPR013551">
    <property type="entry name" value="YicC-like_C"/>
</dbReference>
<evidence type="ECO:0000259" key="6">
    <source>
        <dbReference type="Pfam" id="PF03755"/>
    </source>
</evidence>
<feature type="domain" description="Endoribonuclease YicC-like N-terminal" evidence="6">
    <location>
        <begin position="3"/>
        <end position="161"/>
    </location>
</feature>
<keyword evidence="3" id="KW-0255">Endonuclease</keyword>
<dbReference type="EMBL" id="CP032317">
    <property type="protein sequence ID" value="AYA37498.1"/>
    <property type="molecule type" value="Genomic_DNA"/>
</dbReference>
<dbReference type="Proteomes" id="UP000262802">
    <property type="component" value="Chromosome"/>
</dbReference>
<dbReference type="NCBIfam" id="TIGR00255">
    <property type="entry name" value="YicC/YloC family endoribonuclease"/>
    <property type="match status" value="1"/>
</dbReference>
<evidence type="ECO:0000256" key="5">
    <source>
        <dbReference type="ARBA" id="ARBA00035648"/>
    </source>
</evidence>
<keyword evidence="2" id="KW-0540">Nuclease</keyword>
<dbReference type="InterPro" id="IPR005229">
    <property type="entry name" value="YicC/YloC-like"/>
</dbReference>
<sequence>MLLSMTGYGVAHHETEQYTVTIEIKSLNSKGLDLGLRTPRSIAAYELELRNLVSRQLVRGKVNVSIDITRPAAARSRATLNRDALLAAYQELKSVAQELGDGSNNLLELALRMPGVVQTPAEAAAPTEEELALSWDDLQPLVQDALDRVLDFRRTEGQALTTEILSYIDHIRILLSDVERHDPTRLENVRRRMHEGLGELVQNDQFNPSRFEQELLYYIEKLDIAEEKVRLISHLHYFAETVHLPEPSGKKLVFISQEIGREINTIGSKANDSTIQHLVVGMKEELEKIKEQLNNIL</sequence>
<keyword evidence="4" id="KW-0378">Hydrolase</keyword>
<dbReference type="KEGG" id="hyh:D3Y59_10840"/>
<feature type="domain" description="Endoribonuclease YicC-like C-terminal" evidence="7">
    <location>
        <begin position="178"/>
        <end position="296"/>
    </location>
</feature>
<comment type="similarity">
    <text evidence="5">Belongs to the YicC/YloC family.</text>
</comment>
<dbReference type="PANTHER" id="PTHR30636">
    <property type="entry name" value="UPF0701 PROTEIN YICC"/>
    <property type="match status" value="1"/>
</dbReference>
<evidence type="ECO:0000256" key="1">
    <source>
        <dbReference type="ARBA" id="ARBA00001968"/>
    </source>
</evidence>
<dbReference type="Pfam" id="PF08340">
    <property type="entry name" value="YicC-like_C"/>
    <property type="match status" value="1"/>
</dbReference>
<dbReference type="RefSeq" id="WP_119445065.1">
    <property type="nucleotide sequence ID" value="NZ_CP032317.1"/>
</dbReference>
<dbReference type="Pfam" id="PF03755">
    <property type="entry name" value="YicC-like_N"/>
    <property type="match status" value="1"/>
</dbReference>
<dbReference type="OrthoDB" id="9771229at2"/>
<proteinExistence type="inferred from homology"/>
<dbReference type="GO" id="GO:0016787">
    <property type="term" value="F:hydrolase activity"/>
    <property type="evidence" value="ECO:0007669"/>
    <property type="project" value="UniProtKB-KW"/>
</dbReference>
<gene>
    <name evidence="8" type="ORF">D3Y59_10840</name>
</gene>
<dbReference type="PANTHER" id="PTHR30636:SF3">
    <property type="entry name" value="UPF0701 PROTEIN YICC"/>
    <property type="match status" value="1"/>
</dbReference>
<evidence type="ECO:0000259" key="7">
    <source>
        <dbReference type="Pfam" id="PF08340"/>
    </source>
</evidence>
<dbReference type="AlphaFoldDB" id="A0A3B7QWK1"/>
<evidence type="ECO:0000313" key="9">
    <source>
        <dbReference type="Proteomes" id="UP000262802"/>
    </source>
</evidence>
<dbReference type="InterPro" id="IPR013527">
    <property type="entry name" value="YicC-like_N"/>
</dbReference>
<dbReference type="GO" id="GO:0004521">
    <property type="term" value="F:RNA endonuclease activity"/>
    <property type="evidence" value="ECO:0007669"/>
    <property type="project" value="InterPro"/>
</dbReference>
<organism evidence="8 9">
    <name type="scientific">Hymenobacter oligotrophus</name>
    <dbReference type="NCBI Taxonomy" id="2319843"/>
    <lineage>
        <taxon>Bacteria</taxon>
        <taxon>Pseudomonadati</taxon>
        <taxon>Bacteroidota</taxon>
        <taxon>Cytophagia</taxon>
        <taxon>Cytophagales</taxon>
        <taxon>Hymenobacteraceae</taxon>
        <taxon>Hymenobacter</taxon>
    </lineage>
</organism>
<reference evidence="8 9" key="1">
    <citation type="submission" date="2018-09" db="EMBL/GenBank/DDBJ databases">
        <title>Hymenobacter medium sp. nov., isolated from R2A medium.</title>
        <authorList>
            <person name="Yingchao G."/>
        </authorList>
    </citation>
    <scope>NUCLEOTIDE SEQUENCE [LARGE SCALE GENOMIC DNA]</scope>
    <source>
        <strain evidence="9">sh-6</strain>
    </source>
</reference>
<evidence type="ECO:0000256" key="4">
    <source>
        <dbReference type="ARBA" id="ARBA00022801"/>
    </source>
</evidence>
<comment type="cofactor">
    <cofactor evidence="1">
        <name>a divalent metal cation</name>
        <dbReference type="ChEBI" id="CHEBI:60240"/>
    </cofactor>
</comment>
<protein>
    <submittedName>
        <fullName evidence="8">YicC family protein</fullName>
    </submittedName>
</protein>
<evidence type="ECO:0000256" key="2">
    <source>
        <dbReference type="ARBA" id="ARBA00022722"/>
    </source>
</evidence>
<evidence type="ECO:0000313" key="8">
    <source>
        <dbReference type="EMBL" id="AYA37498.1"/>
    </source>
</evidence>
<name>A0A3B7QWK1_9BACT</name>